<dbReference type="InterPro" id="IPR021084">
    <property type="entry name" value="Het-s_prion_dom"/>
</dbReference>
<dbReference type="Proteomes" id="UP001287286">
    <property type="component" value="Unassembled WGS sequence"/>
</dbReference>
<evidence type="ECO:0008006" key="6">
    <source>
        <dbReference type="Google" id="ProtNLM"/>
    </source>
</evidence>
<feature type="domain" description="Het-s prion-forming" evidence="2">
    <location>
        <begin position="257"/>
        <end position="318"/>
    </location>
</feature>
<dbReference type="InterPro" id="IPR038305">
    <property type="entry name" value="HeLo_sf"/>
</dbReference>
<proteinExistence type="predicted"/>
<evidence type="ECO:0000313" key="4">
    <source>
        <dbReference type="EMBL" id="KAK4074428.1"/>
    </source>
</evidence>
<organism evidence="4 5">
    <name type="scientific">Purpureocillium lilacinum</name>
    <name type="common">Paecilomyces lilacinus</name>
    <dbReference type="NCBI Taxonomy" id="33203"/>
    <lineage>
        <taxon>Eukaryota</taxon>
        <taxon>Fungi</taxon>
        <taxon>Dikarya</taxon>
        <taxon>Ascomycota</taxon>
        <taxon>Pezizomycotina</taxon>
        <taxon>Sordariomycetes</taxon>
        <taxon>Hypocreomycetidae</taxon>
        <taxon>Hypocreales</taxon>
        <taxon>Ophiocordycipitaceae</taxon>
        <taxon>Purpureocillium</taxon>
    </lineage>
</organism>
<evidence type="ECO:0000259" key="3">
    <source>
        <dbReference type="Pfam" id="PF14479"/>
    </source>
</evidence>
<sequence>MTRTTLTAPNPSSLLAKLNNVVDCFNYVQFSRNFDGDFEKCQLKLDIARLRLDRCCETITLDRGRHFVDESGHKSQEADEILELLQLRFKIALRTSKQHIRSNPGSGGTLQDKDLPEVARKLHHRLRDMAGQTQNREDAATKVMLTMYKDKDFDNLLDEITNLLADLEDELVPPTGARLRLPEQEAIDGMDEHSLRMLANAAAGTDQSLSEAAMKQLGILRGTTGETGLRMLADAAAGIDPLLFEALQGRHGRTPHRNHVGRIDRDATAEVQVGNTWAGSARSDPQQQQGRSEDGTVNSAGRIRARGQSRIQVGNKYGGSFFDRS</sequence>
<accession>A0ABR0BG08</accession>
<name>A0ABR0BG08_PURLI</name>
<reference evidence="4 5" key="1">
    <citation type="journal article" date="2024" name="Microbiol. Resour. Announc.">
        <title>Genome annotations for the ascomycete fungi Trichoderma harzianum, Trichoderma aggressivum, and Purpureocillium lilacinum.</title>
        <authorList>
            <person name="Beijen E.P.W."/>
            <person name="Ohm R.A."/>
        </authorList>
    </citation>
    <scope>NUCLEOTIDE SEQUENCE [LARGE SCALE GENOMIC DNA]</scope>
    <source>
        <strain evidence="4 5">CBS 150709</strain>
    </source>
</reference>
<dbReference type="EMBL" id="JAWRVI010000151">
    <property type="protein sequence ID" value="KAK4074428.1"/>
    <property type="molecule type" value="Genomic_DNA"/>
</dbReference>
<feature type="domain" description="Prion-inhibition and propagation HeLo" evidence="3">
    <location>
        <begin position="13"/>
        <end position="195"/>
    </location>
</feature>
<evidence type="ECO:0000259" key="2">
    <source>
        <dbReference type="Pfam" id="PF11558"/>
    </source>
</evidence>
<dbReference type="Pfam" id="PF11558">
    <property type="entry name" value="HET-s_218-289"/>
    <property type="match status" value="1"/>
</dbReference>
<dbReference type="InterPro" id="IPR029498">
    <property type="entry name" value="HeLo_dom"/>
</dbReference>
<dbReference type="Gene3D" id="1.20.120.1020">
    <property type="entry name" value="Prion-inhibition and propagation, HeLo domain"/>
    <property type="match status" value="1"/>
</dbReference>
<comment type="caution">
    <text evidence="4">The sequence shown here is derived from an EMBL/GenBank/DDBJ whole genome shotgun (WGS) entry which is preliminary data.</text>
</comment>
<feature type="compositionally biased region" description="Polar residues" evidence="1">
    <location>
        <begin position="276"/>
        <end position="299"/>
    </location>
</feature>
<feature type="region of interest" description="Disordered" evidence="1">
    <location>
        <begin position="276"/>
        <end position="325"/>
    </location>
</feature>
<dbReference type="Pfam" id="PF14479">
    <property type="entry name" value="HeLo"/>
    <property type="match status" value="1"/>
</dbReference>
<gene>
    <name evidence="4" type="ORF">Purlil1_12968</name>
</gene>
<evidence type="ECO:0000256" key="1">
    <source>
        <dbReference type="SAM" id="MobiDB-lite"/>
    </source>
</evidence>
<protein>
    <recommendedName>
        <fullName evidence="6">Fungal N-terminal domain-containing protein</fullName>
    </recommendedName>
</protein>
<keyword evidence="5" id="KW-1185">Reference proteome</keyword>
<evidence type="ECO:0000313" key="5">
    <source>
        <dbReference type="Proteomes" id="UP001287286"/>
    </source>
</evidence>